<dbReference type="Gene3D" id="1.10.1200.10">
    <property type="entry name" value="ACP-like"/>
    <property type="match status" value="1"/>
</dbReference>
<comment type="caution">
    <text evidence="2">The sequence shown here is derived from an EMBL/GenBank/DDBJ whole genome shotgun (WGS) entry which is preliminary data.</text>
</comment>
<protein>
    <submittedName>
        <fullName evidence="2">Acyl carrier protein</fullName>
    </submittedName>
</protein>
<proteinExistence type="predicted"/>
<feature type="domain" description="Carrier" evidence="1">
    <location>
        <begin position="1"/>
        <end position="73"/>
    </location>
</feature>
<dbReference type="InterPro" id="IPR036736">
    <property type="entry name" value="ACP-like_sf"/>
</dbReference>
<keyword evidence="3" id="KW-1185">Reference proteome</keyword>
<dbReference type="SUPFAM" id="SSF47336">
    <property type="entry name" value="ACP-like"/>
    <property type="match status" value="1"/>
</dbReference>
<dbReference type="PROSITE" id="PS50075">
    <property type="entry name" value="CARRIER"/>
    <property type="match status" value="1"/>
</dbReference>
<evidence type="ECO:0000259" key="1">
    <source>
        <dbReference type="PROSITE" id="PS50075"/>
    </source>
</evidence>
<gene>
    <name evidence="2" type="ORF">RM423_12170</name>
</gene>
<reference evidence="3" key="1">
    <citation type="submission" date="2023-07" db="EMBL/GenBank/DDBJ databases">
        <title>30 novel species of actinomycetes from the DSMZ collection.</title>
        <authorList>
            <person name="Nouioui I."/>
        </authorList>
    </citation>
    <scope>NUCLEOTIDE SEQUENCE [LARGE SCALE GENOMIC DNA]</scope>
    <source>
        <strain evidence="3">DSM 44399</strain>
    </source>
</reference>
<evidence type="ECO:0000313" key="2">
    <source>
        <dbReference type="EMBL" id="MDT0262148.1"/>
    </source>
</evidence>
<name>A0ABU2JD07_9ACTN</name>
<dbReference type="EMBL" id="JAVREH010000014">
    <property type="protein sequence ID" value="MDT0262148.1"/>
    <property type="molecule type" value="Genomic_DNA"/>
</dbReference>
<dbReference type="Proteomes" id="UP001183176">
    <property type="component" value="Unassembled WGS sequence"/>
</dbReference>
<dbReference type="RefSeq" id="WP_311423299.1">
    <property type="nucleotide sequence ID" value="NZ_JAVREH010000014.1"/>
</dbReference>
<sequence>MYEKLKQIMCSKFQVPSAEFVPGVTFEDLGLDSLDLVELSLVIEQEIGVRISDDELAEVGQLNNVADLVTSRRATV</sequence>
<evidence type="ECO:0000313" key="3">
    <source>
        <dbReference type="Proteomes" id="UP001183176"/>
    </source>
</evidence>
<accession>A0ABU2JD07</accession>
<dbReference type="InterPro" id="IPR009081">
    <property type="entry name" value="PP-bd_ACP"/>
</dbReference>
<organism evidence="2 3">
    <name type="scientific">Jatrophihabitans lederbergiae</name>
    <dbReference type="NCBI Taxonomy" id="3075547"/>
    <lineage>
        <taxon>Bacteria</taxon>
        <taxon>Bacillati</taxon>
        <taxon>Actinomycetota</taxon>
        <taxon>Actinomycetes</taxon>
        <taxon>Jatrophihabitantales</taxon>
        <taxon>Jatrophihabitantaceae</taxon>
        <taxon>Jatrophihabitans</taxon>
    </lineage>
</organism>
<dbReference type="Pfam" id="PF00550">
    <property type="entry name" value="PP-binding"/>
    <property type="match status" value="1"/>
</dbReference>